<feature type="compositionally biased region" description="Basic residues" evidence="1">
    <location>
        <begin position="1"/>
        <end position="11"/>
    </location>
</feature>
<feature type="region of interest" description="Disordered" evidence="1">
    <location>
        <begin position="1"/>
        <end position="22"/>
    </location>
</feature>
<gene>
    <name evidence="2" type="ORF">BT67DRAFT_83463</name>
</gene>
<sequence length="173" mass="19491">MKPRPKPKPKPPRGMTARDSGEERTGVSRGVCLVRCHCVALAYLVLNLRRLGRPSESSHAIANRDAECGQRVSTGVCPWLFRAPRRQAAASLWSVGGSQWAVARRRGRSVWNTRCVAACRPRDWLRRTARSLGLAGDWLRVVHCQNSGRPIDTTKHTSNKPRVFWLVLQSLRF</sequence>
<name>A0AAN6ZCD5_9PEZI</name>
<organism evidence="2 3">
    <name type="scientific">Trichocladium antarcticum</name>
    <dbReference type="NCBI Taxonomy" id="1450529"/>
    <lineage>
        <taxon>Eukaryota</taxon>
        <taxon>Fungi</taxon>
        <taxon>Dikarya</taxon>
        <taxon>Ascomycota</taxon>
        <taxon>Pezizomycotina</taxon>
        <taxon>Sordariomycetes</taxon>
        <taxon>Sordariomycetidae</taxon>
        <taxon>Sordariales</taxon>
        <taxon>Chaetomiaceae</taxon>
        <taxon>Trichocladium</taxon>
    </lineage>
</organism>
<accession>A0AAN6ZCD5</accession>
<dbReference type="Proteomes" id="UP001304895">
    <property type="component" value="Unassembled WGS sequence"/>
</dbReference>
<evidence type="ECO:0000313" key="2">
    <source>
        <dbReference type="EMBL" id="KAK4132234.1"/>
    </source>
</evidence>
<reference evidence="2" key="2">
    <citation type="submission" date="2023-05" db="EMBL/GenBank/DDBJ databases">
        <authorList>
            <consortium name="Lawrence Berkeley National Laboratory"/>
            <person name="Steindorff A."/>
            <person name="Hensen N."/>
            <person name="Bonometti L."/>
            <person name="Westerberg I."/>
            <person name="Brannstrom I.O."/>
            <person name="Guillou S."/>
            <person name="Cros-Aarteil S."/>
            <person name="Calhoun S."/>
            <person name="Haridas S."/>
            <person name="Kuo A."/>
            <person name="Mondo S."/>
            <person name="Pangilinan J."/>
            <person name="Riley R."/>
            <person name="Labutti K."/>
            <person name="Andreopoulos B."/>
            <person name="Lipzen A."/>
            <person name="Chen C."/>
            <person name="Yanf M."/>
            <person name="Daum C."/>
            <person name="Ng V."/>
            <person name="Clum A."/>
            <person name="Ohm R."/>
            <person name="Martin F."/>
            <person name="Silar P."/>
            <person name="Natvig D."/>
            <person name="Lalanne C."/>
            <person name="Gautier V."/>
            <person name="Ament-Velasquez S.L."/>
            <person name="Kruys A."/>
            <person name="Hutchinson M.I."/>
            <person name="Powell A.J."/>
            <person name="Barry K."/>
            <person name="Miller A.N."/>
            <person name="Grigoriev I.V."/>
            <person name="Debuchy R."/>
            <person name="Gladieux P."/>
            <person name="Thoren M.H."/>
            <person name="Johannesson H."/>
        </authorList>
    </citation>
    <scope>NUCLEOTIDE SEQUENCE</scope>
    <source>
        <strain evidence="2">CBS 123565</strain>
    </source>
</reference>
<comment type="caution">
    <text evidence="2">The sequence shown here is derived from an EMBL/GenBank/DDBJ whole genome shotgun (WGS) entry which is preliminary data.</text>
</comment>
<dbReference type="AlphaFoldDB" id="A0AAN6ZCD5"/>
<proteinExistence type="predicted"/>
<protein>
    <submittedName>
        <fullName evidence="2">Uncharacterized protein</fullName>
    </submittedName>
</protein>
<reference evidence="2" key="1">
    <citation type="journal article" date="2023" name="Mol. Phylogenet. Evol.">
        <title>Genome-scale phylogeny and comparative genomics of the fungal order Sordariales.</title>
        <authorList>
            <person name="Hensen N."/>
            <person name="Bonometti L."/>
            <person name="Westerberg I."/>
            <person name="Brannstrom I.O."/>
            <person name="Guillou S."/>
            <person name="Cros-Aarteil S."/>
            <person name="Calhoun S."/>
            <person name="Haridas S."/>
            <person name="Kuo A."/>
            <person name="Mondo S."/>
            <person name="Pangilinan J."/>
            <person name="Riley R."/>
            <person name="LaButti K."/>
            <person name="Andreopoulos B."/>
            <person name="Lipzen A."/>
            <person name="Chen C."/>
            <person name="Yan M."/>
            <person name="Daum C."/>
            <person name="Ng V."/>
            <person name="Clum A."/>
            <person name="Steindorff A."/>
            <person name="Ohm R.A."/>
            <person name="Martin F."/>
            <person name="Silar P."/>
            <person name="Natvig D.O."/>
            <person name="Lalanne C."/>
            <person name="Gautier V."/>
            <person name="Ament-Velasquez S.L."/>
            <person name="Kruys A."/>
            <person name="Hutchinson M.I."/>
            <person name="Powell A.J."/>
            <person name="Barry K."/>
            <person name="Miller A.N."/>
            <person name="Grigoriev I.V."/>
            <person name="Debuchy R."/>
            <person name="Gladieux P."/>
            <person name="Hiltunen Thoren M."/>
            <person name="Johannesson H."/>
        </authorList>
    </citation>
    <scope>NUCLEOTIDE SEQUENCE</scope>
    <source>
        <strain evidence="2">CBS 123565</strain>
    </source>
</reference>
<dbReference type="EMBL" id="MU853418">
    <property type="protein sequence ID" value="KAK4132234.1"/>
    <property type="molecule type" value="Genomic_DNA"/>
</dbReference>
<evidence type="ECO:0000313" key="3">
    <source>
        <dbReference type="Proteomes" id="UP001304895"/>
    </source>
</evidence>
<keyword evidence="3" id="KW-1185">Reference proteome</keyword>
<evidence type="ECO:0000256" key="1">
    <source>
        <dbReference type="SAM" id="MobiDB-lite"/>
    </source>
</evidence>